<dbReference type="Gene3D" id="3.90.228.10">
    <property type="match status" value="1"/>
</dbReference>
<dbReference type="InterPro" id="IPR044964">
    <property type="entry name" value="RCD1/SRO1-5"/>
</dbReference>
<dbReference type="InterPro" id="IPR057823">
    <property type="entry name" value="WWE_RCD1"/>
</dbReference>
<sequence length="445" mass="50036">MESKIPKVLSMSGLKRKRPSARYPEAYLDGEASDLVSPEWSPSSVDPSLLTAVVDLGGKRRRLDGGRGKRMYSGNRSRLRSYSIFVKTKVPQRFMFYNNGEWVDFPESVLGLVKNEFQVKKGAVLEVEFDGHRYLLDFLHMLRVDLETGLQKPIAWIDEAGNCFFPEIFTVEDDDDDDDYDNDEDNEQDKSYPNFCEGLPNGPHEIKVHIELDLKGADQSKQIQLSQNSLGAVEIEDSAVQSDDDAVVEEELDPGIVQQMFLLGMSIRRGVDIIDVYRCSSDSQEARLKLFEKQIELTRIYRGDANVRCAWLAVPRDALSTIMQYGLGHCGPYAAKSNTGVRLSPANCCYTSANFCDVDENGAQHMILCRVILGKTELLQSEAKQRHPSSENFDTAVDNLQNPREYIIWNMNVNTHIYPEFVVSFKVSSNAAGDMLLLLGFSIAG</sequence>
<evidence type="ECO:0000256" key="1">
    <source>
        <dbReference type="SAM" id="MobiDB-lite"/>
    </source>
</evidence>
<feature type="region of interest" description="Disordered" evidence="1">
    <location>
        <begin position="175"/>
        <end position="194"/>
    </location>
</feature>
<proteinExistence type="predicted"/>
<evidence type="ECO:0008006" key="5">
    <source>
        <dbReference type="Google" id="ProtNLM"/>
    </source>
</evidence>
<dbReference type="PROSITE" id="PS50918">
    <property type="entry name" value="WWE"/>
    <property type="match status" value="1"/>
</dbReference>
<evidence type="ECO:0000259" key="3">
    <source>
        <dbReference type="PROSITE" id="PS51059"/>
    </source>
</evidence>
<accession>A0A2P2LM62</accession>
<dbReference type="GO" id="GO:0003950">
    <property type="term" value="F:NAD+ poly-ADP-ribosyltransferase activity"/>
    <property type="evidence" value="ECO:0007669"/>
    <property type="project" value="InterPro"/>
</dbReference>
<feature type="domain" description="WWE" evidence="2">
    <location>
        <begin position="78"/>
        <end position="156"/>
    </location>
</feature>
<name>A0A2P2LM62_RHIMU</name>
<dbReference type="SUPFAM" id="SSF56399">
    <property type="entry name" value="ADP-ribosylation"/>
    <property type="match status" value="1"/>
</dbReference>
<dbReference type="Pfam" id="PF23467">
    <property type="entry name" value="WWE_5"/>
    <property type="match status" value="1"/>
</dbReference>
<dbReference type="AlphaFoldDB" id="A0A2P2LM62"/>
<dbReference type="PANTHER" id="PTHR32263">
    <property type="entry name" value="INACTIVE POLY [ADP-RIBOSE] POLYMERASE SRO4-RELATED"/>
    <property type="match status" value="1"/>
</dbReference>
<dbReference type="InterPro" id="IPR004170">
    <property type="entry name" value="WWE_dom"/>
</dbReference>
<reference evidence="4" key="1">
    <citation type="submission" date="2018-02" db="EMBL/GenBank/DDBJ databases">
        <title>Rhizophora mucronata_Transcriptome.</title>
        <authorList>
            <person name="Meera S.P."/>
            <person name="Sreeshan A."/>
            <person name="Augustine A."/>
        </authorList>
    </citation>
    <scope>NUCLEOTIDE SEQUENCE</scope>
    <source>
        <tissue evidence="4">Leaf</tissue>
    </source>
</reference>
<feature type="region of interest" description="Disordered" evidence="1">
    <location>
        <begin position="1"/>
        <end position="20"/>
    </location>
</feature>
<evidence type="ECO:0000259" key="2">
    <source>
        <dbReference type="PROSITE" id="PS50918"/>
    </source>
</evidence>
<dbReference type="PANTHER" id="PTHR32263:SF5">
    <property type="entry name" value="INACTIVE POLY [ADP-RIBOSE] POLYMERASE SRO1-RELATED"/>
    <property type="match status" value="1"/>
</dbReference>
<feature type="compositionally biased region" description="Acidic residues" evidence="1">
    <location>
        <begin position="175"/>
        <end position="187"/>
    </location>
</feature>
<organism evidence="4">
    <name type="scientific">Rhizophora mucronata</name>
    <name type="common">Asiatic mangrove</name>
    <dbReference type="NCBI Taxonomy" id="61149"/>
    <lineage>
        <taxon>Eukaryota</taxon>
        <taxon>Viridiplantae</taxon>
        <taxon>Streptophyta</taxon>
        <taxon>Embryophyta</taxon>
        <taxon>Tracheophyta</taxon>
        <taxon>Spermatophyta</taxon>
        <taxon>Magnoliopsida</taxon>
        <taxon>eudicotyledons</taxon>
        <taxon>Gunneridae</taxon>
        <taxon>Pentapetalae</taxon>
        <taxon>rosids</taxon>
        <taxon>fabids</taxon>
        <taxon>Malpighiales</taxon>
        <taxon>Rhizophoraceae</taxon>
        <taxon>Rhizophora</taxon>
    </lineage>
</organism>
<dbReference type="PROSITE" id="PS51059">
    <property type="entry name" value="PARP_CATALYTIC"/>
    <property type="match status" value="1"/>
</dbReference>
<feature type="domain" description="PARP catalytic" evidence="3">
    <location>
        <begin position="231"/>
        <end position="445"/>
    </location>
</feature>
<dbReference type="InterPro" id="IPR012317">
    <property type="entry name" value="Poly(ADP-ribose)pol_cat_dom"/>
</dbReference>
<dbReference type="EMBL" id="GGEC01038576">
    <property type="protein sequence ID" value="MBX19060.1"/>
    <property type="molecule type" value="Transcribed_RNA"/>
</dbReference>
<evidence type="ECO:0000313" key="4">
    <source>
        <dbReference type="EMBL" id="MBX19060.1"/>
    </source>
</evidence>
<protein>
    <recommendedName>
        <fullName evidence="5">PARP</fullName>
    </recommendedName>
</protein>